<keyword evidence="4" id="KW-1185">Reference proteome</keyword>
<feature type="compositionally biased region" description="Low complexity" evidence="1">
    <location>
        <begin position="100"/>
        <end position="120"/>
    </location>
</feature>
<name>A0A1I6TMK2_9CAUL</name>
<proteinExistence type="predicted"/>
<accession>A0A1I6TMK2</accession>
<dbReference type="AlphaFoldDB" id="A0A1I6TMK2"/>
<sequence>MRAGTGAAAASGGRWRTPALVAGSLVVHLAVLGLLGLRAVRLDLPAVERVMLVELEPRPLLPGEALRVPRPTPAPSDPRQAARSEPSSSTADRREASETAPVAPVPRLAAPVPGAPATPADVDAWQVRPRTLGDRIGQALRTRTPGCAVRDALTAAEQAVCDERAAARTGPAITGTGDPARDARFAAEGARALARYEARRRPLSGGVGVVGPADCVGSNFGTGCAGAHLDPSLRPDATGPLRTRRDGPRASGAPLTPGAPSPRD</sequence>
<reference evidence="4" key="1">
    <citation type="submission" date="2016-10" db="EMBL/GenBank/DDBJ databases">
        <authorList>
            <person name="Varghese N."/>
            <person name="Submissions S."/>
        </authorList>
    </citation>
    <scope>NUCLEOTIDE SEQUENCE [LARGE SCALE GENOMIC DNA]</scope>
    <source>
        <strain evidence="4">CGMCC 1.10683</strain>
    </source>
</reference>
<dbReference type="OrthoDB" id="7206089at2"/>
<feature type="transmembrane region" description="Helical" evidence="2">
    <location>
        <begin position="20"/>
        <end position="40"/>
    </location>
</feature>
<evidence type="ECO:0000256" key="1">
    <source>
        <dbReference type="SAM" id="MobiDB-lite"/>
    </source>
</evidence>
<feature type="region of interest" description="Disordered" evidence="1">
    <location>
        <begin position="225"/>
        <end position="264"/>
    </location>
</feature>
<organism evidence="3 4">
    <name type="scientific">Brevundimonas viscosa</name>
    <dbReference type="NCBI Taxonomy" id="871741"/>
    <lineage>
        <taxon>Bacteria</taxon>
        <taxon>Pseudomonadati</taxon>
        <taxon>Pseudomonadota</taxon>
        <taxon>Alphaproteobacteria</taxon>
        <taxon>Caulobacterales</taxon>
        <taxon>Caulobacteraceae</taxon>
        <taxon>Brevundimonas</taxon>
    </lineage>
</organism>
<keyword evidence="2" id="KW-1133">Transmembrane helix</keyword>
<keyword evidence="2" id="KW-0472">Membrane</keyword>
<dbReference type="STRING" id="871741.SAMN05192570_0183"/>
<keyword evidence="2" id="KW-0812">Transmembrane</keyword>
<evidence type="ECO:0000313" key="3">
    <source>
        <dbReference type="EMBL" id="SFS90426.1"/>
    </source>
</evidence>
<feature type="region of interest" description="Disordered" evidence="1">
    <location>
        <begin position="63"/>
        <end position="120"/>
    </location>
</feature>
<gene>
    <name evidence="3" type="ORF">SAMN05192570_0183</name>
</gene>
<evidence type="ECO:0000256" key="2">
    <source>
        <dbReference type="SAM" id="Phobius"/>
    </source>
</evidence>
<evidence type="ECO:0000313" key="4">
    <source>
        <dbReference type="Proteomes" id="UP000198788"/>
    </source>
</evidence>
<protein>
    <submittedName>
        <fullName evidence="3">Uncharacterized protein</fullName>
    </submittedName>
</protein>
<dbReference type="EMBL" id="FOZV01000012">
    <property type="protein sequence ID" value="SFS90426.1"/>
    <property type="molecule type" value="Genomic_DNA"/>
</dbReference>
<dbReference type="Proteomes" id="UP000198788">
    <property type="component" value="Unassembled WGS sequence"/>
</dbReference>
<dbReference type="RefSeq" id="WP_143105854.1">
    <property type="nucleotide sequence ID" value="NZ_FOZV01000012.1"/>
</dbReference>